<gene>
    <name evidence="4" type="ORF">RR48_11345</name>
</gene>
<feature type="compositionally biased region" description="Low complexity" evidence="3">
    <location>
        <begin position="148"/>
        <end position="168"/>
    </location>
</feature>
<feature type="region of interest" description="Disordered" evidence="3">
    <location>
        <begin position="136"/>
        <end position="182"/>
    </location>
</feature>
<accession>A0A194QTH3</accession>
<name>A0A194QTH3_PAPMA</name>
<feature type="region of interest" description="Disordered" evidence="3">
    <location>
        <begin position="470"/>
        <end position="496"/>
    </location>
</feature>
<feature type="region of interest" description="Disordered" evidence="3">
    <location>
        <begin position="217"/>
        <end position="429"/>
    </location>
</feature>
<dbReference type="STRING" id="76193.A0A194QTH3"/>
<organism evidence="4 5">
    <name type="scientific">Papilio machaon</name>
    <name type="common">Old World swallowtail butterfly</name>
    <dbReference type="NCBI Taxonomy" id="76193"/>
    <lineage>
        <taxon>Eukaryota</taxon>
        <taxon>Metazoa</taxon>
        <taxon>Ecdysozoa</taxon>
        <taxon>Arthropoda</taxon>
        <taxon>Hexapoda</taxon>
        <taxon>Insecta</taxon>
        <taxon>Pterygota</taxon>
        <taxon>Neoptera</taxon>
        <taxon>Endopterygota</taxon>
        <taxon>Lepidoptera</taxon>
        <taxon>Glossata</taxon>
        <taxon>Ditrysia</taxon>
        <taxon>Papilionoidea</taxon>
        <taxon>Papilionidae</taxon>
        <taxon>Papilioninae</taxon>
        <taxon>Papilio</taxon>
    </lineage>
</organism>
<feature type="compositionally biased region" description="Low complexity" evidence="3">
    <location>
        <begin position="297"/>
        <end position="314"/>
    </location>
</feature>
<dbReference type="AlphaFoldDB" id="A0A194QTH3"/>
<evidence type="ECO:0008006" key="6">
    <source>
        <dbReference type="Google" id="ProtNLM"/>
    </source>
</evidence>
<evidence type="ECO:0000256" key="3">
    <source>
        <dbReference type="SAM" id="MobiDB-lite"/>
    </source>
</evidence>
<dbReference type="EMBL" id="KQ461194">
    <property type="protein sequence ID" value="KPJ06846.1"/>
    <property type="molecule type" value="Genomic_DNA"/>
</dbReference>
<sequence>MHLQCSELRHVSLSLYNLDPVRTSRRRTHAVSLNLRMLRRKQPPPTAKGHRILLLQGRKISDQAIQVICFNSFIKKRSTVLCTVFAVLACGLEARTRPRLQQPVDDAYEYEPQGPQRGGGVVLVQADGYDDLYRASDRIDEEYEPRAPQRSPPRYKQQQQQQLQSEGPKQPPVQTIRNYNKVNDDGSFTFGYEAADGSFKEETRGTDCVVRGKYGYIDPDGNKREFTYVSGNPCDPNKPNEEDEPESAAPESSERVDGIPNYPTRPPVRPTTSRPPTTYFQNDFRDADEEEPEEEPLQQIRPRVVQRPAPVRRPIYQQPQQIAITPRPLPVSTPRPLPPATTFRPQLVQVTPKPQPQPQPQPQIQYSPEPNYSPSPSPVAVTTGRPGQIDFAAEFAKFHRENQYQSTTPSSLNTQQKTTIAAPAPSGNPLYSTELVYDPSSGQYNTQLFQTLPQTKGELNLNQRLQPFVAQQQPQAQRPFIPSPQIPAGPPASSAPLYRHQVANPQELYQRQQSETQFQSSQQLFAQQQQLQQSQLQRDRAVARAQAQRLAQSQPAQSQSAPRPAPQYYYVAPRGESPSSGQIDAFLRGHGIQF</sequence>
<evidence type="ECO:0000313" key="5">
    <source>
        <dbReference type="Proteomes" id="UP000053240"/>
    </source>
</evidence>
<keyword evidence="5" id="KW-1185">Reference proteome</keyword>
<feature type="compositionally biased region" description="Polar residues" evidence="3">
    <location>
        <begin position="403"/>
        <end position="419"/>
    </location>
</feature>
<feature type="compositionally biased region" description="Pro residues" evidence="3">
    <location>
        <begin position="327"/>
        <end position="339"/>
    </location>
</feature>
<reference evidence="4 5" key="1">
    <citation type="journal article" date="2015" name="Nat. Commun.">
        <title>Outbred genome sequencing and CRISPR/Cas9 gene editing in butterflies.</title>
        <authorList>
            <person name="Li X."/>
            <person name="Fan D."/>
            <person name="Zhang W."/>
            <person name="Liu G."/>
            <person name="Zhang L."/>
            <person name="Zhao L."/>
            <person name="Fang X."/>
            <person name="Chen L."/>
            <person name="Dong Y."/>
            <person name="Chen Y."/>
            <person name="Ding Y."/>
            <person name="Zhao R."/>
            <person name="Feng M."/>
            <person name="Zhu Y."/>
            <person name="Feng Y."/>
            <person name="Jiang X."/>
            <person name="Zhu D."/>
            <person name="Xiang H."/>
            <person name="Feng X."/>
            <person name="Li S."/>
            <person name="Wang J."/>
            <person name="Zhang G."/>
            <person name="Kronforst M.R."/>
            <person name="Wang W."/>
        </authorList>
    </citation>
    <scope>NUCLEOTIDE SEQUENCE [LARGE SCALE GENOMIC DNA]</scope>
    <source>
        <strain evidence="4">Ya'a_city_454_Pm</strain>
        <tissue evidence="4">Whole body</tissue>
    </source>
</reference>
<proteinExistence type="predicted"/>
<feature type="compositionally biased region" description="Pro residues" evidence="3">
    <location>
        <begin position="481"/>
        <end position="490"/>
    </location>
</feature>
<feature type="compositionally biased region" description="Low complexity" evidence="3">
    <location>
        <begin position="543"/>
        <end position="562"/>
    </location>
</feature>
<keyword evidence="1" id="KW-0732">Signal</keyword>
<dbReference type="InterPro" id="IPR050468">
    <property type="entry name" value="Cuticle_Struct_Prot"/>
</dbReference>
<evidence type="ECO:0000256" key="1">
    <source>
        <dbReference type="ARBA" id="ARBA00022729"/>
    </source>
</evidence>
<dbReference type="InParanoid" id="A0A194QTH3"/>
<feature type="compositionally biased region" description="Polar residues" evidence="3">
    <location>
        <begin position="172"/>
        <end position="181"/>
    </location>
</feature>
<dbReference type="GO" id="GO:0008010">
    <property type="term" value="F:structural constituent of chitin-based larval cuticle"/>
    <property type="evidence" value="ECO:0007669"/>
    <property type="project" value="TreeGrafter"/>
</dbReference>
<feature type="compositionally biased region" description="Low complexity" evidence="3">
    <location>
        <begin position="470"/>
        <end position="480"/>
    </location>
</feature>
<evidence type="ECO:0000256" key="2">
    <source>
        <dbReference type="PROSITE-ProRule" id="PRU00497"/>
    </source>
</evidence>
<dbReference type="PANTHER" id="PTHR10380">
    <property type="entry name" value="CUTICLE PROTEIN"/>
    <property type="match status" value="1"/>
</dbReference>
<dbReference type="PANTHER" id="PTHR10380:SF2">
    <property type="entry name" value="AGAP003037-PA"/>
    <property type="match status" value="1"/>
</dbReference>
<dbReference type="Pfam" id="PF00379">
    <property type="entry name" value="Chitin_bind_4"/>
    <property type="match status" value="1"/>
</dbReference>
<feature type="compositionally biased region" description="Acidic residues" evidence="3">
    <location>
        <begin position="286"/>
        <end position="296"/>
    </location>
</feature>
<dbReference type="PROSITE" id="PS51155">
    <property type="entry name" value="CHIT_BIND_RR_2"/>
    <property type="match status" value="1"/>
</dbReference>
<dbReference type="InterPro" id="IPR000618">
    <property type="entry name" value="Insect_cuticle"/>
</dbReference>
<feature type="region of interest" description="Disordered" evidence="3">
    <location>
        <begin position="540"/>
        <end position="582"/>
    </location>
</feature>
<dbReference type="Proteomes" id="UP000053240">
    <property type="component" value="Unassembled WGS sequence"/>
</dbReference>
<protein>
    <recommendedName>
        <fullName evidence="6">Cuticle protein 6</fullName>
    </recommendedName>
</protein>
<dbReference type="GO" id="GO:0062129">
    <property type="term" value="C:chitin-based extracellular matrix"/>
    <property type="evidence" value="ECO:0007669"/>
    <property type="project" value="TreeGrafter"/>
</dbReference>
<evidence type="ECO:0000313" key="4">
    <source>
        <dbReference type="EMBL" id="KPJ06846.1"/>
    </source>
</evidence>
<keyword evidence="2" id="KW-0193">Cuticle</keyword>